<dbReference type="RefSeq" id="WP_386418756.1">
    <property type="nucleotide sequence ID" value="NZ_JBHSZO010000066.1"/>
</dbReference>
<reference evidence="3" key="1">
    <citation type="journal article" date="2019" name="Int. J. Syst. Evol. Microbiol.">
        <title>The Global Catalogue of Microorganisms (GCM) 10K type strain sequencing project: providing services to taxonomists for standard genome sequencing and annotation.</title>
        <authorList>
            <consortium name="The Broad Institute Genomics Platform"/>
            <consortium name="The Broad Institute Genome Sequencing Center for Infectious Disease"/>
            <person name="Wu L."/>
            <person name="Ma J."/>
        </authorList>
    </citation>
    <scope>NUCLEOTIDE SEQUENCE [LARGE SCALE GENOMIC DNA]</scope>
    <source>
        <strain evidence="3">CGMCC 1.13681</strain>
    </source>
</reference>
<feature type="transmembrane region" description="Helical" evidence="1">
    <location>
        <begin position="54"/>
        <end position="74"/>
    </location>
</feature>
<feature type="transmembrane region" description="Helical" evidence="1">
    <location>
        <begin position="112"/>
        <end position="134"/>
    </location>
</feature>
<evidence type="ECO:0000313" key="2">
    <source>
        <dbReference type="EMBL" id="MFC7221419.1"/>
    </source>
</evidence>
<evidence type="ECO:0000256" key="1">
    <source>
        <dbReference type="SAM" id="Phobius"/>
    </source>
</evidence>
<accession>A0ABW2GMI3</accession>
<protein>
    <recommendedName>
        <fullName evidence="4">Integral membrane protein</fullName>
    </recommendedName>
</protein>
<feature type="transmembrane region" description="Helical" evidence="1">
    <location>
        <begin position="86"/>
        <end position="106"/>
    </location>
</feature>
<keyword evidence="1" id="KW-1133">Transmembrane helix</keyword>
<keyword evidence="1" id="KW-0812">Transmembrane</keyword>
<dbReference type="Proteomes" id="UP001596413">
    <property type="component" value="Unassembled WGS sequence"/>
</dbReference>
<name>A0ABW2GMI3_9ACTN</name>
<gene>
    <name evidence="2" type="ORF">ACFQLX_25110</name>
</gene>
<dbReference type="EMBL" id="JBHSZO010000066">
    <property type="protein sequence ID" value="MFC7221419.1"/>
    <property type="molecule type" value="Genomic_DNA"/>
</dbReference>
<evidence type="ECO:0008006" key="4">
    <source>
        <dbReference type="Google" id="ProtNLM"/>
    </source>
</evidence>
<evidence type="ECO:0000313" key="3">
    <source>
        <dbReference type="Proteomes" id="UP001596413"/>
    </source>
</evidence>
<comment type="caution">
    <text evidence="2">The sequence shown here is derived from an EMBL/GenBank/DDBJ whole genome shotgun (WGS) entry which is preliminary data.</text>
</comment>
<sequence length="140" mass="13981">MSAPAPARPAPSSTAPQTLLRRVLLLDAAVTGANAVAYLAASGPLGDLLGVGDGLLPALGVFLLGYAAAVAALAARPAPPALGVRLVIDANVLWVAGSVLAPLLWLDPSTAGTVWTAMQAAVVLGFAALQWTLLRRVLGG</sequence>
<feature type="transmembrane region" description="Helical" evidence="1">
    <location>
        <begin position="23"/>
        <end position="42"/>
    </location>
</feature>
<keyword evidence="3" id="KW-1185">Reference proteome</keyword>
<proteinExistence type="predicted"/>
<keyword evidence="1" id="KW-0472">Membrane</keyword>
<organism evidence="2 3">
    <name type="scientific">Streptomyces polyrhachis</name>
    <dbReference type="NCBI Taxonomy" id="1282885"/>
    <lineage>
        <taxon>Bacteria</taxon>
        <taxon>Bacillati</taxon>
        <taxon>Actinomycetota</taxon>
        <taxon>Actinomycetes</taxon>
        <taxon>Kitasatosporales</taxon>
        <taxon>Streptomycetaceae</taxon>
        <taxon>Streptomyces</taxon>
    </lineage>
</organism>